<gene>
    <name evidence="3" type="ORF">Tcan_18747</name>
</gene>
<proteinExistence type="predicted"/>
<accession>A0A0B2VXS5</accession>
<keyword evidence="4" id="KW-1185">Reference proteome</keyword>
<sequence length="243" mass="28492">MFEEDSDSDESSSRVKLQRNRSRSPNNSQRQDKVKKRRLSRGRRSTISVIVHEGDDENYEEVIVPLEDDSDEPSQDGALAMKLVGLKAEIAELKAYERKLQLEQRQWKELFDEKQRQAVIAERDCGPKQISQSRFEKVCATYLSDMGPLYVFDSNVASFNRKMEEKLASNAYGDALREEVKQFESELRELEATGDAYVEHIREVEEMIRKQLQEYNEEIELLHNWFVEKELNEMFDAVVKEEQ</sequence>
<evidence type="ECO:0000256" key="1">
    <source>
        <dbReference type="SAM" id="Coils"/>
    </source>
</evidence>
<feature type="region of interest" description="Disordered" evidence="2">
    <location>
        <begin position="1"/>
        <end position="51"/>
    </location>
</feature>
<comment type="caution">
    <text evidence="3">The sequence shown here is derived from an EMBL/GenBank/DDBJ whole genome shotgun (WGS) entry which is preliminary data.</text>
</comment>
<feature type="coiled-coil region" evidence="1">
    <location>
        <begin position="83"/>
        <end position="113"/>
    </location>
</feature>
<dbReference type="Proteomes" id="UP000031036">
    <property type="component" value="Unassembled WGS sequence"/>
</dbReference>
<dbReference type="AlphaFoldDB" id="A0A0B2VXS5"/>
<feature type="coiled-coil region" evidence="1">
    <location>
        <begin position="173"/>
        <end position="221"/>
    </location>
</feature>
<protein>
    <submittedName>
        <fullName evidence="3">Uncharacterized protein</fullName>
    </submittedName>
</protein>
<feature type="compositionally biased region" description="Basic residues" evidence="2">
    <location>
        <begin position="33"/>
        <end position="44"/>
    </location>
</feature>
<evidence type="ECO:0000313" key="4">
    <source>
        <dbReference type="Proteomes" id="UP000031036"/>
    </source>
</evidence>
<name>A0A0B2VXS5_TOXCA</name>
<dbReference type="EMBL" id="JPKZ01000642">
    <property type="protein sequence ID" value="KHN86152.1"/>
    <property type="molecule type" value="Genomic_DNA"/>
</dbReference>
<keyword evidence="1" id="KW-0175">Coiled coil</keyword>
<evidence type="ECO:0000313" key="3">
    <source>
        <dbReference type="EMBL" id="KHN86152.1"/>
    </source>
</evidence>
<evidence type="ECO:0000256" key="2">
    <source>
        <dbReference type="SAM" id="MobiDB-lite"/>
    </source>
</evidence>
<reference evidence="3 4" key="1">
    <citation type="submission" date="2014-11" db="EMBL/GenBank/DDBJ databases">
        <title>Genetic blueprint of the zoonotic pathogen Toxocara canis.</title>
        <authorList>
            <person name="Zhu X.-Q."/>
            <person name="Korhonen P.K."/>
            <person name="Cai H."/>
            <person name="Young N.D."/>
            <person name="Nejsum P."/>
            <person name="von Samson-Himmelstjerna G."/>
            <person name="Boag P.R."/>
            <person name="Tan P."/>
            <person name="Li Q."/>
            <person name="Min J."/>
            <person name="Yang Y."/>
            <person name="Wang X."/>
            <person name="Fang X."/>
            <person name="Hall R.S."/>
            <person name="Hofmann A."/>
            <person name="Sternberg P.W."/>
            <person name="Jex A.R."/>
            <person name="Gasser R.B."/>
        </authorList>
    </citation>
    <scope>NUCLEOTIDE SEQUENCE [LARGE SCALE GENOMIC DNA]</scope>
    <source>
        <strain evidence="3">PN_DK_2014</strain>
    </source>
</reference>
<feature type="compositionally biased region" description="Acidic residues" evidence="2">
    <location>
        <begin position="1"/>
        <end position="10"/>
    </location>
</feature>
<organism evidence="3 4">
    <name type="scientific">Toxocara canis</name>
    <name type="common">Canine roundworm</name>
    <dbReference type="NCBI Taxonomy" id="6265"/>
    <lineage>
        <taxon>Eukaryota</taxon>
        <taxon>Metazoa</taxon>
        <taxon>Ecdysozoa</taxon>
        <taxon>Nematoda</taxon>
        <taxon>Chromadorea</taxon>
        <taxon>Rhabditida</taxon>
        <taxon>Spirurina</taxon>
        <taxon>Ascaridomorpha</taxon>
        <taxon>Ascaridoidea</taxon>
        <taxon>Toxocaridae</taxon>
        <taxon>Toxocara</taxon>
    </lineage>
</organism>